<dbReference type="OrthoDB" id="5587740at2759"/>
<name>A0A517LQK4_9PEZI</name>
<keyword evidence="4" id="KW-1185">Reference proteome</keyword>
<dbReference type="AlphaFoldDB" id="A0A517LQK4"/>
<evidence type="ECO:0000256" key="1">
    <source>
        <dbReference type="SAM" id="MobiDB-lite"/>
    </source>
</evidence>
<reference evidence="3 4" key="1">
    <citation type="submission" date="2019-07" db="EMBL/GenBank/DDBJ databases">
        <title>Finished genome of Venturia effusa.</title>
        <authorList>
            <person name="Young C.A."/>
            <person name="Cox M.P."/>
            <person name="Ganley A.R.D."/>
            <person name="David W.J."/>
        </authorList>
    </citation>
    <scope>NUCLEOTIDE SEQUENCE [LARGE SCALE GENOMIC DNA]</scope>
    <source>
        <strain evidence="4">albino</strain>
    </source>
</reference>
<dbReference type="Gene3D" id="6.20.130.10">
    <property type="match status" value="1"/>
</dbReference>
<dbReference type="PANTHER" id="PTHR28174:SF1">
    <property type="entry name" value="LARGE RIBOSOMAL SUBUNIT PROTEIN BL31M"/>
    <property type="match status" value="1"/>
</dbReference>
<feature type="region of interest" description="Disordered" evidence="1">
    <location>
        <begin position="98"/>
        <end position="136"/>
    </location>
</feature>
<dbReference type="EMBL" id="CP042203">
    <property type="protein sequence ID" value="QDS77930.1"/>
    <property type="molecule type" value="Genomic_DNA"/>
</dbReference>
<evidence type="ECO:0000313" key="3">
    <source>
        <dbReference type="EMBL" id="QDS77930.1"/>
    </source>
</evidence>
<dbReference type="GO" id="GO:0005762">
    <property type="term" value="C:mitochondrial large ribosomal subunit"/>
    <property type="evidence" value="ECO:0007669"/>
    <property type="project" value="InterPro"/>
</dbReference>
<evidence type="ECO:0000259" key="2">
    <source>
        <dbReference type="Pfam" id="PF21492"/>
    </source>
</evidence>
<evidence type="ECO:0000313" key="4">
    <source>
        <dbReference type="Proteomes" id="UP000316270"/>
    </source>
</evidence>
<dbReference type="PANTHER" id="PTHR28174">
    <property type="entry name" value="54S RIBOSOMAL PROTEIN L36, MITOCHONDRIAL"/>
    <property type="match status" value="1"/>
</dbReference>
<feature type="domain" description="Ribosomal protein bL31m N-terminal" evidence="2">
    <location>
        <begin position="31"/>
        <end position="76"/>
    </location>
</feature>
<dbReference type="InterPro" id="IPR034600">
    <property type="entry name" value="Ribosomal_bL31m"/>
</dbReference>
<proteinExistence type="predicted"/>
<dbReference type="GO" id="GO:0032543">
    <property type="term" value="P:mitochondrial translation"/>
    <property type="evidence" value="ECO:0007669"/>
    <property type="project" value="InterPro"/>
</dbReference>
<dbReference type="Pfam" id="PF21492">
    <property type="entry name" value="bL31_N"/>
    <property type="match status" value="1"/>
</dbReference>
<sequence>MSLLSSTIRRLTVPTSSPITQQIRHATLIRRPKRPYTFTQLVTLTDGSAYLHRTTSPSPVYRVTKDVRNSALWNPSIENLRNIEEDDAGKLRSFRSRFGRGWDGETEQDGTVATEETKDAPPSDEEASKAPKAMKQESLMDLIGSYGTNEQQAIKAKYLHTPASQKKQGKK</sequence>
<feature type="compositionally biased region" description="Basic and acidic residues" evidence="1">
    <location>
        <begin position="115"/>
        <end position="129"/>
    </location>
</feature>
<organism evidence="3 4">
    <name type="scientific">Venturia effusa</name>
    <dbReference type="NCBI Taxonomy" id="50376"/>
    <lineage>
        <taxon>Eukaryota</taxon>
        <taxon>Fungi</taxon>
        <taxon>Dikarya</taxon>
        <taxon>Ascomycota</taxon>
        <taxon>Pezizomycotina</taxon>
        <taxon>Dothideomycetes</taxon>
        <taxon>Pleosporomycetidae</taxon>
        <taxon>Venturiales</taxon>
        <taxon>Venturiaceae</taxon>
        <taxon>Venturia</taxon>
    </lineage>
</organism>
<protein>
    <recommendedName>
        <fullName evidence="2">Ribosomal protein bL31m N-terminal domain-containing protein</fullName>
    </recommendedName>
</protein>
<dbReference type="Proteomes" id="UP000316270">
    <property type="component" value="Chromosome 19"/>
</dbReference>
<dbReference type="GO" id="GO:0003735">
    <property type="term" value="F:structural constituent of ribosome"/>
    <property type="evidence" value="ECO:0007669"/>
    <property type="project" value="InterPro"/>
</dbReference>
<accession>A0A517LQK4</accession>
<dbReference type="InterPro" id="IPR048874">
    <property type="entry name" value="Ribosomal_bL31m_N"/>
</dbReference>
<gene>
    <name evidence="3" type="ORF">FKW77_001163</name>
</gene>
<dbReference type="STRING" id="50376.A0A517LQK4"/>